<keyword evidence="1" id="KW-0175">Coiled coil</keyword>
<dbReference type="AlphaFoldDB" id="A0A069NJW2"/>
<name>A0A069NJW2_9BURK</name>
<sequence length="70" mass="7909">MSQKTLDVSALEQAIEKCQQEIDAETDRLIRQTRAGIDASTSRELLFALHDSLEALKHSKRALKQCQRAL</sequence>
<dbReference type="EMBL" id="JFHE01000078">
    <property type="protein sequence ID" value="KDR25311.1"/>
    <property type="molecule type" value="Genomic_DNA"/>
</dbReference>
<gene>
    <name evidence="2" type="ORF">BG57_30725</name>
</gene>
<accession>A0A069NJW2</accession>
<evidence type="ECO:0000256" key="1">
    <source>
        <dbReference type="SAM" id="Coils"/>
    </source>
</evidence>
<dbReference type="Proteomes" id="UP000027439">
    <property type="component" value="Unassembled WGS sequence"/>
</dbReference>
<organism evidence="2 3">
    <name type="scientific">Caballeronia grimmiae</name>
    <dbReference type="NCBI Taxonomy" id="1071679"/>
    <lineage>
        <taxon>Bacteria</taxon>
        <taxon>Pseudomonadati</taxon>
        <taxon>Pseudomonadota</taxon>
        <taxon>Betaproteobacteria</taxon>
        <taxon>Burkholderiales</taxon>
        <taxon>Burkholderiaceae</taxon>
        <taxon>Caballeronia</taxon>
    </lineage>
</organism>
<proteinExistence type="predicted"/>
<comment type="caution">
    <text evidence="2">The sequence shown here is derived from an EMBL/GenBank/DDBJ whole genome shotgun (WGS) entry which is preliminary data.</text>
</comment>
<reference evidence="2 3" key="1">
    <citation type="submission" date="2014-03" db="EMBL/GenBank/DDBJ databases">
        <title>Draft Genome Sequences of Four Burkholderia Strains.</title>
        <authorList>
            <person name="Liu X.Y."/>
            <person name="Li C.X."/>
            <person name="Xu J.H."/>
        </authorList>
    </citation>
    <scope>NUCLEOTIDE SEQUENCE [LARGE SCALE GENOMIC DNA]</scope>
    <source>
        <strain evidence="2 3">R27</strain>
    </source>
</reference>
<evidence type="ECO:0000313" key="3">
    <source>
        <dbReference type="Proteomes" id="UP000027439"/>
    </source>
</evidence>
<feature type="coiled-coil region" evidence="1">
    <location>
        <begin position="1"/>
        <end position="35"/>
    </location>
</feature>
<protein>
    <submittedName>
        <fullName evidence="2">Uncharacterized protein</fullName>
    </submittedName>
</protein>
<evidence type="ECO:0000313" key="2">
    <source>
        <dbReference type="EMBL" id="KDR25311.1"/>
    </source>
</evidence>